<keyword evidence="6" id="KW-0811">Translocation</keyword>
<evidence type="ECO:0000313" key="12">
    <source>
        <dbReference type="EMBL" id="CBX92821.1"/>
    </source>
</evidence>
<dbReference type="Gene3D" id="1.25.40.510">
    <property type="entry name" value="GLE1-like"/>
    <property type="match status" value="1"/>
</dbReference>
<evidence type="ECO:0000256" key="9">
    <source>
        <dbReference type="ARBA" id="ARBA00026227"/>
    </source>
</evidence>
<feature type="compositionally biased region" description="Low complexity" evidence="11">
    <location>
        <begin position="199"/>
        <end position="241"/>
    </location>
</feature>
<evidence type="ECO:0000256" key="6">
    <source>
        <dbReference type="ARBA" id="ARBA00023010"/>
    </source>
</evidence>
<evidence type="ECO:0000256" key="10">
    <source>
        <dbReference type="ARBA" id="ARBA00029983"/>
    </source>
</evidence>
<keyword evidence="3" id="KW-0813">Transport</keyword>
<dbReference type="Proteomes" id="UP000002668">
    <property type="component" value="Genome"/>
</dbReference>
<evidence type="ECO:0000256" key="11">
    <source>
        <dbReference type="SAM" id="MobiDB-lite"/>
    </source>
</evidence>
<proteinExistence type="inferred from homology"/>
<dbReference type="eggNOG" id="KOG2412">
    <property type="taxonomic scope" value="Eukaryota"/>
</dbReference>
<evidence type="ECO:0000256" key="8">
    <source>
        <dbReference type="ARBA" id="ARBA00023242"/>
    </source>
</evidence>
<sequence length="561" mass="62747">MPARSGTSSASMHTATSFSSSFAGGSPSRQSPQRNTHPHRESLVRDPYDSPSRQIALEFNLRLSISDRDFNEKLDQAAAERAKHHAEQLALAAEEHNRVLRSAELEIERLALEQEQANIRREEAQKREIERLREEKAREEAEAHRRALEAKQREEQAARQAIEHQRKLQETEARIKAQKEQEAAAERQKKDEADRKASEAAAATQKAQQQQAAQQQAAPQRTTAPTQTSATAPQPAASQAPVSNAEQIHARYLQLHAQMKKFRIEFQNKHKQKTSSLKGPVGDARREIRTRLGQITTERADSVAAIKRLRLNCFDIALKTQGPMIDIRPYIISQQIPPLANEAEAAYPAFLLYLWICFEKSLLKQFEKEAASEDGRTIQEIGLIAASLLSDPNYMWRGVPLSDIVLAKFHRVCPPLFGIRGTMDTAQGQDRLGWRLIDKNPPSTESYSQRLRGLGAGYAAMSLRAFNGKAPAIPMSEYWRALVSLCNTPPDHLYPGHFALIAGLVRDYYKKFLAQYGVPARAVLRRAILELPARAPARCKDAAGTVSVLAEGWKKAGLSLE</sequence>
<dbReference type="GO" id="GO:0015031">
    <property type="term" value="P:protein transport"/>
    <property type="evidence" value="ECO:0007669"/>
    <property type="project" value="UniProtKB-KW"/>
</dbReference>
<feature type="compositionally biased region" description="Basic and acidic residues" evidence="11">
    <location>
        <begin position="38"/>
        <end position="48"/>
    </location>
</feature>
<keyword evidence="13" id="KW-1185">Reference proteome</keyword>
<evidence type="ECO:0000256" key="7">
    <source>
        <dbReference type="ARBA" id="ARBA00023132"/>
    </source>
</evidence>
<dbReference type="AlphaFoldDB" id="E4ZLZ1"/>
<organism evidence="13">
    <name type="scientific">Leptosphaeria maculans (strain JN3 / isolate v23.1.3 / race Av1-4-5-6-7-8)</name>
    <name type="common">Blackleg fungus</name>
    <name type="synonym">Phoma lingam</name>
    <dbReference type="NCBI Taxonomy" id="985895"/>
    <lineage>
        <taxon>Eukaryota</taxon>
        <taxon>Fungi</taxon>
        <taxon>Dikarya</taxon>
        <taxon>Ascomycota</taxon>
        <taxon>Pezizomycotina</taxon>
        <taxon>Dothideomycetes</taxon>
        <taxon>Pleosporomycetidae</taxon>
        <taxon>Pleosporales</taxon>
        <taxon>Pleosporineae</taxon>
        <taxon>Leptosphaeriaceae</taxon>
        <taxon>Plenodomus</taxon>
        <taxon>Plenodomus lingam/Leptosphaeria maculans species complex</taxon>
    </lineage>
</organism>
<name>E4ZLZ1_LEPMJ</name>
<dbReference type="GO" id="GO:0000822">
    <property type="term" value="F:inositol hexakisphosphate binding"/>
    <property type="evidence" value="ECO:0007669"/>
    <property type="project" value="TreeGrafter"/>
</dbReference>
<feature type="compositionally biased region" description="Basic and acidic residues" evidence="11">
    <location>
        <begin position="134"/>
        <end position="198"/>
    </location>
</feature>
<keyword evidence="4" id="KW-0509">mRNA transport</keyword>
<evidence type="ECO:0000256" key="5">
    <source>
        <dbReference type="ARBA" id="ARBA00022927"/>
    </source>
</evidence>
<dbReference type="HOGENOM" id="CLU_018821_0_0_1"/>
<dbReference type="STRING" id="985895.E4ZLZ1"/>
<dbReference type="GO" id="GO:0044614">
    <property type="term" value="C:nuclear pore cytoplasmic filaments"/>
    <property type="evidence" value="ECO:0007669"/>
    <property type="project" value="TreeGrafter"/>
</dbReference>
<dbReference type="GO" id="GO:0005543">
    <property type="term" value="F:phospholipid binding"/>
    <property type="evidence" value="ECO:0007669"/>
    <property type="project" value="TreeGrafter"/>
</dbReference>
<feature type="region of interest" description="Disordered" evidence="11">
    <location>
        <begin position="1"/>
        <end position="51"/>
    </location>
</feature>
<comment type="subcellular location">
    <subcellularLocation>
        <location evidence="1">Nucleus</location>
        <location evidence="1">Nuclear pore complex</location>
    </subcellularLocation>
</comment>
<dbReference type="GO" id="GO:0005737">
    <property type="term" value="C:cytoplasm"/>
    <property type="evidence" value="ECO:0007669"/>
    <property type="project" value="TreeGrafter"/>
</dbReference>
<protein>
    <recommendedName>
        <fullName evidence="9">mRNA export factor GLE1</fullName>
    </recommendedName>
    <alternativeName>
        <fullName evidence="10">Nucleoporin GLE1</fullName>
    </alternativeName>
</protein>
<feature type="compositionally biased region" description="Low complexity" evidence="11">
    <location>
        <begin position="1"/>
        <end position="28"/>
    </location>
</feature>
<evidence type="ECO:0000256" key="3">
    <source>
        <dbReference type="ARBA" id="ARBA00022448"/>
    </source>
</evidence>
<keyword evidence="8" id="KW-0539">Nucleus</keyword>
<dbReference type="GO" id="GO:0031369">
    <property type="term" value="F:translation initiation factor binding"/>
    <property type="evidence" value="ECO:0007669"/>
    <property type="project" value="TreeGrafter"/>
</dbReference>
<keyword evidence="7" id="KW-0906">Nuclear pore complex</keyword>
<dbReference type="VEuPathDB" id="FungiDB:LEMA_P055270.1"/>
<evidence type="ECO:0000256" key="2">
    <source>
        <dbReference type="ARBA" id="ARBA00011056"/>
    </source>
</evidence>
<dbReference type="EMBL" id="FP929094">
    <property type="protein sequence ID" value="CBX92821.1"/>
    <property type="molecule type" value="Genomic_DNA"/>
</dbReference>
<dbReference type="OrthoDB" id="420884at2759"/>
<dbReference type="GO" id="GO:0016973">
    <property type="term" value="P:poly(A)+ mRNA export from nucleus"/>
    <property type="evidence" value="ECO:0007669"/>
    <property type="project" value="InterPro"/>
</dbReference>
<dbReference type="PANTHER" id="PTHR12960">
    <property type="entry name" value="GLE-1-RELATED"/>
    <property type="match status" value="1"/>
</dbReference>
<dbReference type="OMA" id="ILWAKYR"/>
<feature type="region of interest" description="Disordered" evidence="11">
    <location>
        <begin position="134"/>
        <end position="244"/>
    </location>
</feature>
<gene>
    <name evidence="12" type="ORF">LEMA_P055270.1</name>
</gene>
<dbReference type="GeneID" id="13287260"/>
<dbReference type="PANTHER" id="PTHR12960:SF0">
    <property type="entry name" value="MRNA EXPORT FACTOR GLE1"/>
    <property type="match status" value="1"/>
</dbReference>
<dbReference type="Pfam" id="PF07817">
    <property type="entry name" value="GLE1"/>
    <property type="match status" value="1"/>
</dbReference>
<keyword evidence="5" id="KW-0653">Protein transport</keyword>
<evidence type="ECO:0000313" key="13">
    <source>
        <dbReference type="Proteomes" id="UP000002668"/>
    </source>
</evidence>
<dbReference type="InterPro" id="IPR012476">
    <property type="entry name" value="GLE1"/>
</dbReference>
<dbReference type="RefSeq" id="XP_003836186.1">
    <property type="nucleotide sequence ID" value="XM_003836138.1"/>
</dbReference>
<dbReference type="InParanoid" id="E4ZLZ1"/>
<dbReference type="InterPro" id="IPR038506">
    <property type="entry name" value="GLE1-like_sf"/>
</dbReference>
<evidence type="ECO:0000256" key="1">
    <source>
        <dbReference type="ARBA" id="ARBA00004567"/>
    </source>
</evidence>
<comment type="similarity">
    <text evidence="2">Belongs to the GLE1 family.</text>
</comment>
<evidence type="ECO:0000256" key="4">
    <source>
        <dbReference type="ARBA" id="ARBA00022816"/>
    </source>
</evidence>
<accession>E4ZLZ1</accession>
<reference evidence="13" key="1">
    <citation type="journal article" date="2011" name="Nat. Commun.">
        <title>Effector diversification within compartments of the Leptosphaeria maculans genome affected by Repeat-Induced Point mutations.</title>
        <authorList>
            <person name="Rouxel T."/>
            <person name="Grandaubert J."/>
            <person name="Hane J.K."/>
            <person name="Hoede C."/>
            <person name="van de Wouw A.P."/>
            <person name="Couloux A."/>
            <person name="Dominguez V."/>
            <person name="Anthouard V."/>
            <person name="Bally P."/>
            <person name="Bourras S."/>
            <person name="Cozijnsen A.J."/>
            <person name="Ciuffetti L.M."/>
            <person name="Degrave A."/>
            <person name="Dilmaghani A."/>
            <person name="Duret L."/>
            <person name="Fudal I."/>
            <person name="Goodwin S.B."/>
            <person name="Gout L."/>
            <person name="Glaser N."/>
            <person name="Linglin J."/>
            <person name="Kema G.H.J."/>
            <person name="Lapalu N."/>
            <person name="Lawrence C.B."/>
            <person name="May K."/>
            <person name="Meyer M."/>
            <person name="Ollivier B."/>
            <person name="Poulain J."/>
            <person name="Schoch C.L."/>
            <person name="Simon A."/>
            <person name="Spatafora J.W."/>
            <person name="Stachowiak A."/>
            <person name="Turgeon B.G."/>
            <person name="Tyler B.M."/>
            <person name="Vincent D."/>
            <person name="Weissenbach J."/>
            <person name="Amselem J."/>
            <person name="Quesneville H."/>
            <person name="Oliver R.P."/>
            <person name="Wincker P."/>
            <person name="Balesdent M.-H."/>
            <person name="Howlett B.J."/>
        </authorList>
    </citation>
    <scope>NUCLEOTIDE SEQUENCE [LARGE SCALE GENOMIC DNA]</scope>
    <source>
        <strain evidence="13">JN3 / isolate v23.1.3 / race Av1-4-5-6-7-8</strain>
    </source>
</reference>